<reference evidence="2" key="1">
    <citation type="submission" date="2023-10" db="EMBL/GenBank/DDBJ databases">
        <title>Chromosome-level genome of the transformable northern wattle, Acacia crassicarpa.</title>
        <authorList>
            <person name="Massaro I."/>
            <person name="Sinha N.R."/>
            <person name="Poethig S."/>
            <person name="Leichty A.R."/>
        </authorList>
    </citation>
    <scope>NUCLEOTIDE SEQUENCE</scope>
    <source>
        <strain evidence="2">Acra3RX</strain>
        <tissue evidence="2">Leaf</tissue>
    </source>
</reference>
<dbReference type="Proteomes" id="UP001293593">
    <property type="component" value="Unassembled WGS sequence"/>
</dbReference>
<evidence type="ECO:0000313" key="2">
    <source>
        <dbReference type="EMBL" id="KAK4258391.1"/>
    </source>
</evidence>
<name>A0AAE1IWR8_9FABA</name>
<sequence length="276" mass="32119">MLKNNMGKWIEEEKEIANLFLEFYRGLFSEDGCERGWIPTRQSWGLVDEENWKKIGGEVSDIEVYSAFFQMGGYKAPRIDGFPAVFYNQNWELVGSLVTNFIKTLWRQPERIGEVNETLVVLNPKVDKPEQVSQFRPIALCNVIYKGLAKILVNRLKPFLDRLISPYQTSFIPRRNIHDNIIVAKKVVHTMNRLQGNKGFMVIKIDLEKAYDRMSWSYIEKVLEEIELDEHVRKVIKGCVNSVKLSLMWNRKKGEELSSSRGLRQGDPLSPYLFVL</sequence>
<accession>A0AAE1IWR8</accession>
<proteinExistence type="predicted"/>
<dbReference type="SUPFAM" id="SSF56672">
    <property type="entry name" value="DNA/RNA polymerases"/>
    <property type="match status" value="1"/>
</dbReference>
<dbReference type="PROSITE" id="PS50878">
    <property type="entry name" value="RT_POL"/>
    <property type="match status" value="1"/>
</dbReference>
<keyword evidence="3" id="KW-1185">Reference proteome</keyword>
<gene>
    <name evidence="2" type="ORF">QN277_007846</name>
</gene>
<evidence type="ECO:0000313" key="3">
    <source>
        <dbReference type="Proteomes" id="UP001293593"/>
    </source>
</evidence>
<protein>
    <recommendedName>
        <fullName evidence="1">Reverse transcriptase domain-containing protein</fullName>
    </recommendedName>
</protein>
<evidence type="ECO:0000259" key="1">
    <source>
        <dbReference type="PROSITE" id="PS50878"/>
    </source>
</evidence>
<dbReference type="Pfam" id="PF00078">
    <property type="entry name" value="RVT_1"/>
    <property type="match status" value="1"/>
</dbReference>
<dbReference type="InterPro" id="IPR052343">
    <property type="entry name" value="Retrotransposon-Effector_Assoc"/>
</dbReference>
<feature type="domain" description="Reverse transcriptase" evidence="1">
    <location>
        <begin position="104"/>
        <end position="276"/>
    </location>
</feature>
<dbReference type="PANTHER" id="PTHR46890:SF48">
    <property type="entry name" value="RNA-DIRECTED DNA POLYMERASE"/>
    <property type="match status" value="1"/>
</dbReference>
<dbReference type="InterPro" id="IPR000477">
    <property type="entry name" value="RT_dom"/>
</dbReference>
<dbReference type="InterPro" id="IPR043502">
    <property type="entry name" value="DNA/RNA_pol_sf"/>
</dbReference>
<comment type="caution">
    <text evidence="2">The sequence shown here is derived from an EMBL/GenBank/DDBJ whole genome shotgun (WGS) entry which is preliminary data.</text>
</comment>
<dbReference type="PANTHER" id="PTHR46890">
    <property type="entry name" value="NON-LTR RETROLELEMENT REVERSE TRANSCRIPTASE-LIKE PROTEIN-RELATED"/>
    <property type="match status" value="1"/>
</dbReference>
<dbReference type="EMBL" id="JAWXYG010000012">
    <property type="protein sequence ID" value="KAK4258391.1"/>
    <property type="molecule type" value="Genomic_DNA"/>
</dbReference>
<dbReference type="AlphaFoldDB" id="A0AAE1IWR8"/>
<organism evidence="2 3">
    <name type="scientific">Acacia crassicarpa</name>
    <name type="common">northern wattle</name>
    <dbReference type="NCBI Taxonomy" id="499986"/>
    <lineage>
        <taxon>Eukaryota</taxon>
        <taxon>Viridiplantae</taxon>
        <taxon>Streptophyta</taxon>
        <taxon>Embryophyta</taxon>
        <taxon>Tracheophyta</taxon>
        <taxon>Spermatophyta</taxon>
        <taxon>Magnoliopsida</taxon>
        <taxon>eudicotyledons</taxon>
        <taxon>Gunneridae</taxon>
        <taxon>Pentapetalae</taxon>
        <taxon>rosids</taxon>
        <taxon>fabids</taxon>
        <taxon>Fabales</taxon>
        <taxon>Fabaceae</taxon>
        <taxon>Caesalpinioideae</taxon>
        <taxon>mimosoid clade</taxon>
        <taxon>Acacieae</taxon>
        <taxon>Acacia</taxon>
    </lineage>
</organism>
<dbReference type="CDD" id="cd01650">
    <property type="entry name" value="RT_nLTR_like"/>
    <property type="match status" value="1"/>
</dbReference>